<evidence type="ECO:0000313" key="11">
    <source>
        <dbReference type="EnsemblPlants" id="OPUNC06G15240.1"/>
    </source>
</evidence>
<reference evidence="11" key="2">
    <citation type="submission" date="2018-05" db="EMBL/GenBank/DDBJ databases">
        <title>OpunRS2 (Oryza punctata Reference Sequence Version 2).</title>
        <authorList>
            <person name="Zhang J."/>
            <person name="Kudrna D."/>
            <person name="Lee S."/>
            <person name="Talag J."/>
            <person name="Welchert J."/>
            <person name="Wing R.A."/>
        </authorList>
    </citation>
    <scope>NUCLEOTIDE SEQUENCE [LARGE SCALE GENOMIC DNA]</scope>
</reference>
<keyword evidence="5" id="KW-0611">Plant defense</keyword>
<dbReference type="CDD" id="cd14798">
    <property type="entry name" value="RX-CC_like"/>
    <property type="match status" value="1"/>
</dbReference>
<dbReference type="InterPro" id="IPR036388">
    <property type="entry name" value="WH-like_DNA-bd_sf"/>
</dbReference>
<evidence type="ECO:0000256" key="3">
    <source>
        <dbReference type="ARBA" id="ARBA00022737"/>
    </source>
</evidence>
<dbReference type="Pfam" id="PF23559">
    <property type="entry name" value="WHD_DRP"/>
    <property type="match status" value="1"/>
</dbReference>
<dbReference type="GO" id="GO:0043531">
    <property type="term" value="F:ADP binding"/>
    <property type="evidence" value="ECO:0007669"/>
    <property type="project" value="InterPro"/>
</dbReference>
<dbReference type="Gene3D" id="1.20.5.4130">
    <property type="match status" value="1"/>
</dbReference>
<dbReference type="GO" id="GO:0002758">
    <property type="term" value="P:innate immune response-activating signaling pathway"/>
    <property type="evidence" value="ECO:0007669"/>
    <property type="project" value="UniProtKB-ARBA"/>
</dbReference>
<dbReference type="STRING" id="4537.A0A0E0LC56"/>
<evidence type="ECO:0000259" key="10">
    <source>
        <dbReference type="Pfam" id="PF23598"/>
    </source>
</evidence>
<evidence type="ECO:0000259" key="8">
    <source>
        <dbReference type="Pfam" id="PF18052"/>
    </source>
</evidence>
<dbReference type="PRINTS" id="PR00364">
    <property type="entry name" value="DISEASERSIST"/>
</dbReference>
<organism evidence="11">
    <name type="scientific">Oryza punctata</name>
    <name type="common">Red rice</name>
    <dbReference type="NCBI Taxonomy" id="4537"/>
    <lineage>
        <taxon>Eukaryota</taxon>
        <taxon>Viridiplantae</taxon>
        <taxon>Streptophyta</taxon>
        <taxon>Embryophyta</taxon>
        <taxon>Tracheophyta</taxon>
        <taxon>Spermatophyta</taxon>
        <taxon>Magnoliopsida</taxon>
        <taxon>Liliopsida</taxon>
        <taxon>Poales</taxon>
        <taxon>Poaceae</taxon>
        <taxon>BOP clade</taxon>
        <taxon>Oryzoideae</taxon>
        <taxon>Oryzeae</taxon>
        <taxon>Oryzinae</taxon>
        <taxon>Oryza</taxon>
    </lineage>
</organism>
<dbReference type="Gene3D" id="1.10.8.430">
    <property type="entry name" value="Helical domain of apoptotic protease-activating factors"/>
    <property type="match status" value="1"/>
</dbReference>
<proteinExistence type="inferred from homology"/>
<dbReference type="InterPro" id="IPR044974">
    <property type="entry name" value="Disease_R_plants"/>
</dbReference>
<feature type="domain" description="Disease resistance N-terminal" evidence="8">
    <location>
        <begin position="7"/>
        <end position="91"/>
    </location>
</feature>
<feature type="domain" description="NB-ARC" evidence="7">
    <location>
        <begin position="198"/>
        <end position="336"/>
    </location>
</feature>
<dbReference type="FunFam" id="1.10.10.10:FF:000322">
    <property type="entry name" value="Probable disease resistance protein At1g63360"/>
    <property type="match status" value="1"/>
</dbReference>
<dbReference type="InterPro" id="IPR042197">
    <property type="entry name" value="Apaf_helical"/>
</dbReference>
<dbReference type="InterPro" id="IPR038005">
    <property type="entry name" value="RX-like_CC"/>
</dbReference>
<dbReference type="SUPFAM" id="SSF52540">
    <property type="entry name" value="P-loop containing nucleoside triphosphate hydrolases"/>
    <property type="match status" value="1"/>
</dbReference>
<evidence type="ECO:0000256" key="4">
    <source>
        <dbReference type="ARBA" id="ARBA00022741"/>
    </source>
</evidence>
<dbReference type="GO" id="GO:0042742">
    <property type="term" value="P:defense response to bacterium"/>
    <property type="evidence" value="ECO:0007669"/>
    <property type="project" value="UniProtKB-ARBA"/>
</dbReference>
<dbReference type="Pfam" id="PF00931">
    <property type="entry name" value="NB-ARC"/>
    <property type="match status" value="1"/>
</dbReference>
<protein>
    <recommendedName>
        <fullName evidence="13">AAA+ ATPase domain-containing protein</fullName>
    </recommendedName>
</protein>
<accession>A0A0E0LC56</accession>
<evidence type="ECO:0008006" key="13">
    <source>
        <dbReference type="Google" id="ProtNLM"/>
    </source>
</evidence>
<dbReference type="InterPro" id="IPR058922">
    <property type="entry name" value="WHD_DRP"/>
</dbReference>
<dbReference type="Gramene" id="OPUNC06G15240.1">
    <property type="protein sequence ID" value="OPUNC06G15240.1"/>
    <property type="gene ID" value="OPUNC06G15240"/>
</dbReference>
<dbReference type="InterPro" id="IPR041118">
    <property type="entry name" value="Rx_N"/>
</dbReference>
<feature type="domain" description="Disease resistance R13L4/SHOC-2-like LRR" evidence="10">
    <location>
        <begin position="556"/>
        <end position="931"/>
    </location>
</feature>
<dbReference type="InterPro" id="IPR055414">
    <property type="entry name" value="LRR_R13L4/SHOC2-like"/>
</dbReference>
<dbReference type="Gene3D" id="1.10.10.10">
    <property type="entry name" value="Winged helix-like DNA-binding domain superfamily/Winged helix DNA-binding domain"/>
    <property type="match status" value="1"/>
</dbReference>
<dbReference type="InterPro" id="IPR027417">
    <property type="entry name" value="P-loop_NTPase"/>
</dbReference>
<evidence type="ECO:0000256" key="2">
    <source>
        <dbReference type="ARBA" id="ARBA00022614"/>
    </source>
</evidence>
<dbReference type="SUPFAM" id="SSF52058">
    <property type="entry name" value="L domain-like"/>
    <property type="match status" value="1"/>
</dbReference>
<evidence type="ECO:0000259" key="9">
    <source>
        <dbReference type="Pfam" id="PF23559"/>
    </source>
</evidence>
<dbReference type="InterPro" id="IPR002182">
    <property type="entry name" value="NB-ARC"/>
</dbReference>
<dbReference type="Gene3D" id="3.40.50.300">
    <property type="entry name" value="P-loop containing nucleotide triphosphate hydrolases"/>
    <property type="match status" value="1"/>
</dbReference>
<evidence type="ECO:0000313" key="12">
    <source>
        <dbReference type="Proteomes" id="UP000026962"/>
    </source>
</evidence>
<dbReference type="PANTHER" id="PTHR23155">
    <property type="entry name" value="DISEASE RESISTANCE PROTEIN RP"/>
    <property type="match status" value="1"/>
</dbReference>
<comment type="similarity">
    <text evidence="1">Belongs to the disease resistance NB-LRR family.</text>
</comment>
<evidence type="ECO:0000256" key="1">
    <source>
        <dbReference type="ARBA" id="ARBA00008894"/>
    </source>
</evidence>
<dbReference type="Gene3D" id="3.80.10.10">
    <property type="entry name" value="Ribonuclease Inhibitor"/>
    <property type="match status" value="1"/>
</dbReference>
<sequence length="950" mass="107050">MALVAEAMGSLVPKLTELLKEEYKLQTGVREKINFLKNELEDMHAALRKVGDMHPDLLDEQVRIWARKVRELSYDMEDVIDAFLVRVDGREPANPGCLERLVHMMCGLFTKTKVRHQISGIVQDINTKLQEVSKARERYIASDLLANPAATQSSTHDPRILSLNTDATELVGIDGPRNDIIKILSLEGDDVPLGKMIKVSIVGSGGMGKTTLAKAVYDSVKGKFQCSAFVPVGQNQDLKRVFMDILNDLDKEKFDNIHSTKKDVRLLMKEVYEFLENKRYIIVIDDIWKFDAWDMIANVLGDSSCGSRVIVTTRISEIAEEVGHVYEIKQLSDVDSRMLLHRRILSGEDQCPDDDYDLEEVCDEILRKCEGVPLAIVTTSSLLESKPREDWSELYRSIGLGAKDNRHVDNTMKILSLSYYHLPYHLRTCLLYLSAFPEDYVIGKQTLIWRWIGEGFVCKEEGRDLYEVGESYFNELVKRRMIMPIEAENEDYVLGCRVHDMVLGLIRSLSSSENFVTLLGIEQYNTSHQGYGRRISILSSKTGLPPVANLGTAESQVRSFSANGLSYIDVLPLPAPAKFEAVRVLALQNCESLQDLHHLEYVGSLLHLRYLALTNSPLSELPNGIGGHLRFLETLDLWGTGIEQVPSSVGKLTQLLCLQADIKTRVPDWIGNLTSLQELWMWPDAAAAGQFVKELGKMKDLRVLCTQFMGASASDVIESLRSLRKIQKVHTFDRWAVVGQCVPWEQGFITPQCLQFLCLRCLIFTNLPPWINPSILPNLSNLSLSLQVLRQADMEILGRLRVLRRLELFAMGSAIIRIGIHDTLLFRKLRFCTMATTSIRFVSTVPPPAASAAITTPVSVMPCLELLHFSLDVHFFKDCNLAFDIGLEHLPSSLRTVKVFVLCHLANEEDVKEAEAALLHSVSIHPSRPDLQLERLAEDKMVPSHLKDDQ</sequence>
<evidence type="ECO:0000256" key="6">
    <source>
        <dbReference type="ARBA" id="ARBA00023054"/>
    </source>
</evidence>
<dbReference type="HOGENOM" id="CLU_000837_25_0_1"/>
<dbReference type="AlphaFoldDB" id="A0A0E0LC56"/>
<keyword evidence="12" id="KW-1185">Reference proteome</keyword>
<dbReference type="eggNOG" id="KOG4658">
    <property type="taxonomic scope" value="Eukaryota"/>
</dbReference>
<dbReference type="PANTHER" id="PTHR23155:SF1181">
    <property type="entry name" value="OS08G0170200 PROTEIN"/>
    <property type="match status" value="1"/>
</dbReference>
<dbReference type="GO" id="GO:0009626">
    <property type="term" value="P:plant-type hypersensitive response"/>
    <property type="evidence" value="ECO:0007669"/>
    <property type="project" value="UniProtKB-ARBA"/>
</dbReference>
<name>A0A0E0LC56_ORYPU</name>
<dbReference type="OMA" id="EQYNTSH"/>
<keyword evidence="4" id="KW-0547">Nucleotide-binding</keyword>
<dbReference type="InterPro" id="IPR032675">
    <property type="entry name" value="LRR_dom_sf"/>
</dbReference>
<keyword evidence="3" id="KW-0677">Repeat</keyword>
<evidence type="ECO:0000259" key="7">
    <source>
        <dbReference type="Pfam" id="PF00931"/>
    </source>
</evidence>
<feature type="domain" description="Disease resistance protein winged helix" evidence="9">
    <location>
        <begin position="436"/>
        <end position="506"/>
    </location>
</feature>
<keyword evidence="6" id="KW-0175">Coiled coil</keyword>
<keyword evidence="2" id="KW-0433">Leucine-rich repeat</keyword>
<dbReference type="Pfam" id="PF23598">
    <property type="entry name" value="LRR_14"/>
    <property type="match status" value="1"/>
</dbReference>
<dbReference type="Pfam" id="PF18052">
    <property type="entry name" value="Rx_N"/>
    <property type="match status" value="1"/>
</dbReference>
<dbReference type="Proteomes" id="UP000026962">
    <property type="component" value="Chromosome 6"/>
</dbReference>
<dbReference type="EnsemblPlants" id="OPUNC06G15240.1">
    <property type="protein sequence ID" value="OPUNC06G15240.1"/>
    <property type="gene ID" value="OPUNC06G15240"/>
</dbReference>
<evidence type="ECO:0000256" key="5">
    <source>
        <dbReference type="ARBA" id="ARBA00022821"/>
    </source>
</evidence>
<reference evidence="11" key="1">
    <citation type="submission" date="2015-04" db="UniProtKB">
        <authorList>
            <consortium name="EnsemblPlants"/>
        </authorList>
    </citation>
    <scope>IDENTIFICATION</scope>
</reference>